<dbReference type="Proteomes" id="UP000189632">
    <property type="component" value="Chromosome"/>
</dbReference>
<dbReference type="EMBL" id="CP015625">
    <property type="protein sequence ID" value="AQT48295.1"/>
    <property type="molecule type" value="Genomic_DNA"/>
</dbReference>
<accession>A0A1U9MK44</accession>
<evidence type="ECO:0000313" key="2">
    <source>
        <dbReference type="Proteomes" id="UP000189632"/>
    </source>
</evidence>
<reference evidence="1 2" key="1">
    <citation type="submission" date="2016-11" db="EMBL/GenBank/DDBJ databases">
        <title>Comparative genomics of Bartonella apis.</title>
        <authorList>
            <person name="Engel P."/>
        </authorList>
    </citation>
    <scope>NUCLEOTIDE SEQUENCE [LARGE SCALE GENOMIC DNA]</scope>
    <source>
        <strain evidence="1 2">BBC0122</strain>
    </source>
</reference>
<proteinExistence type="predicted"/>
<dbReference type="AlphaFoldDB" id="A0A1U9MK44"/>
<keyword evidence="2" id="KW-1185">Reference proteome</keyword>
<evidence type="ECO:0000313" key="1">
    <source>
        <dbReference type="EMBL" id="AQT48295.1"/>
    </source>
</evidence>
<organism evidence="1 2">
    <name type="scientific">Bartonella choladocola</name>
    <dbReference type="NCBI Taxonomy" id="2750995"/>
    <lineage>
        <taxon>Bacteria</taxon>
        <taxon>Pseudomonadati</taxon>
        <taxon>Pseudomonadota</taxon>
        <taxon>Alphaproteobacteria</taxon>
        <taxon>Hyphomicrobiales</taxon>
        <taxon>Bartonellaceae</taxon>
        <taxon>Bartonella</taxon>
    </lineage>
</organism>
<sequence>MNLTAMFFQTLRFYIFKRCFVVDIIKAMPQKAKEPDKNPCNKSGIRTSFQRLCLIFKFVVFKSLRILIV</sequence>
<dbReference type="KEGG" id="bapi:BBC0122_022240"/>
<protein>
    <submittedName>
        <fullName evidence="1">Uncharacterized protein</fullName>
    </submittedName>
</protein>
<gene>
    <name evidence="1" type="ORF">BBC0122_022240</name>
</gene>
<name>A0A1U9MK44_9HYPH</name>